<accession>A0ABT5BX01</accession>
<protein>
    <submittedName>
        <fullName evidence="10">Glycosyltransferase family 39 protein</fullName>
        <ecNumber evidence="10">2.4.-.-</ecNumber>
    </submittedName>
</protein>
<feature type="transmembrane region" description="Helical" evidence="8">
    <location>
        <begin position="330"/>
        <end position="346"/>
    </location>
</feature>
<dbReference type="EMBL" id="JAQNDK010000001">
    <property type="protein sequence ID" value="MDC0678690.1"/>
    <property type="molecule type" value="Genomic_DNA"/>
</dbReference>
<dbReference type="GO" id="GO:0016757">
    <property type="term" value="F:glycosyltransferase activity"/>
    <property type="evidence" value="ECO:0007669"/>
    <property type="project" value="UniProtKB-KW"/>
</dbReference>
<keyword evidence="2" id="KW-1003">Cell membrane</keyword>
<sequence>MLPLRLAPHPTDLRGLPAASRREARAALAVTALATAWFALAAAWEMFGPVLAGHYASSASVGIIAENMLRWKIPGPVWEYTASRPAPGMYYCHHPWGIFWTTAAFMKVLGRHDVVCRLPAVLLSAATPPLLYALGRSIYRPAAGAAAAAAFVVLPITLSFANFNALEVPVMAWTLLGLFGYVRLLQTSRRRYLAVSALGLALGMHADWPAFVLTGGLLAFGAIRAYLLPRRVFGPLPERRYAAWWVLTASIAALTAALYLALFQQAGKLGDLLTSYGLRSSGNAEPLSKVLESRRYWLELSFTPIAIAAGKLAAIVCAARLALLRREHDALPLLYLATAAVQYVVFRQGADIHIFWPHYFAAYFALAAAALVDTGALLLERAAAARRAARIATPPAGPALDAPSGGPALATPPGGPALAALALWLVPLAAILRDGIPALRYARETGGRFNERGHLIDSDGAKTAFLRWLAPRLPGTPTDAPVAMHESMKATWAQVWALGGRVVAPNRPPPKEAPPRGAYLVDARFMLDRDQASLAQRFAVTAVGPFWALGAGDGARTSSASGIEAFSFREREPGLLGWYLVSGTEPEREIVPDPFLTWELRTHFGQPAEPPAAPPETLEQKRIAHNMALAAGDGARAAAIFGEISAALAPIGARFDDGTELLGTTFHEGARSLLTIFVRAGGPAASDVVLAVRSRVVERAPLSTTMADPVVREVGLPTAISPQRWRAGFLYADPVPIRKRPGTEVFWASLTARERGRAPKLVDRGGASEVEVLRLR</sequence>
<evidence type="ECO:0000256" key="1">
    <source>
        <dbReference type="ARBA" id="ARBA00004651"/>
    </source>
</evidence>
<evidence type="ECO:0000259" key="9">
    <source>
        <dbReference type="Pfam" id="PF13231"/>
    </source>
</evidence>
<keyword evidence="3 10" id="KW-0328">Glycosyltransferase</keyword>
<dbReference type="Proteomes" id="UP001217485">
    <property type="component" value="Unassembled WGS sequence"/>
</dbReference>
<dbReference type="PANTHER" id="PTHR33908">
    <property type="entry name" value="MANNOSYLTRANSFERASE YKCB-RELATED"/>
    <property type="match status" value="1"/>
</dbReference>
<feature type="domain" description="Glycosyltransferase RgtA/B/C/D-like" evidence="9">
    <location>
        <begin position="93"/>
        <end position="219"/>
    </location>
</feature>
<evidence type="ECO:0000313" key="11">
    <source>
        <dbReference type="Proteomes" id="UP001217485"/>
    </source>
</evidence>
<feature type="transmembrane region" description="Helical" evidence="8">
    <location>
        <begin position="358"/>
        <end position="379"/>
    </location>
</feature>
<keyword evidence="11" id="KW-1185">Reference proteome</keyword>
<keyword evidence="4 10" id="KW-0808">Transferase</keyword>
<dbReference type="InterPro" id="IPR038731">
    <property type="entry name" value="RgtA/B/C-like"/>
</dbReference>
<evidence type="ECO:0000313" key="10">
    <source>
        <dbReference type="EMBL" id="MDC0678690.1"/>
    </source>
</evidence>
<keyword evidence="7 8" id="KW-0472">Membrane</keyword>
<evidence type="ECO:0000256" key="2">
    <source>
        <dbReference type="ARBA" id="ARBA00022475"/>
    </source>
</evidence>
<feature type="transmembrane region" description="Helical" evidence="8">
    <location>
        <begin position="138"/>
        <end position="158"/>
    </location>
</feature>
<evidence type="ECO:0000256" key="3">
    <source>
        <dbReference type="ARBA" id="ARBA00022676"/>
    </source>
</evidence>
<feature type="transmembrane region" description="Helical" evidence="8">
    <location>
        <begin position="26"/>
        <end position="44"/>
    </location>
</feature>
<name>A0ABT5BX01_9BACT</name>
<feature type="transmembrane region" description="Helical" evidence="8">
    <location>
        <begin position="170"/>
        <end position="188"/>
    </location>
</feature>
<evidence type="ECO:0000256" key="7">
    <source>
        <dbReference type="ARBA" id="ARBA00023136"/>
    </source>
</evidence>
<organism evidence="10 11">
    <name type="scientific">Sorangium atrum</name>
    <dbReference type="NCBI Taxonomy" id="2995308"/>
    <lineage>
        <taxon>Bacteria</taxon>
        <taxon>Pseudomonadati</taxon>
        <taxon>Myxococcota</taxon>
        <taxon>Polyangia</taxon>
        <taxon>Polyangiales</taxon>
        <taxon>Polyangiaceae</taxon>
        <taxon>Sorangium</taxon>
    </lineage>
</organism>
<keyword evidence="5 8" id="KW-0812">Transmembrane</keyword>
<evidence type="ECO:0000256" key="8">
    <source>
        <dbReference type="SAM" id="Phobius"/>
    </source>
</evidence>
<comment type="subcellular location">
    <subcellularLocation>
        <location evidence="1">Cell membrane</location>
        <topology evidence="1">Multi-pass membrane protein</topology>
    </subcellularLocation>
</comment>
<dbReference type="RefSeq" id="WP_272095534.1">
    <property type="nucleotide sequence ID" value="NZ_JAQNDK010000001.1"/>
</dbReference>
<comment type="caution">
    <text evidence="10">The sequence shown here is derived from an EMBL/GenBank/DDBJ whole genome shotgun (WGS) entry which is preliminary data.</text>
</comment>
<evidence type="ECO:0000256" key="5">
    <source>
        <dbReference type="ARBA" id="ARBA00022692"/>
    </source>
</evidence>
<dbReference type="Pfam" id="PF13231">
    <property type="entry name" value="PMT_2"/>
    <property type="match status" value="1"/>
</dbReference>
<gene>
    <name evidence="10" type="ORF">POL72_13175</name>
</gene>
<dbReference type="PANTHER" id="PTHR33908:SF11">
    <property type="entry name" value="MEMBRANE PROTEIN"/>
    <property type="match status" value="1"/>
</dbReference>
<reference evidence="10 11" key="1">
    <citation type="submission" date="2023-01" db="EMBL/GenBank/DDBJ databases">
        <title>Minimal conservation of predation-associated metabolite biosynthetic gene clusters underscores biosynthetic potential of Myxococcota including descriptions for ten novel species: Archangium lansinium sp. nov., Myxococcus landrumus sp. nov., Nannocystis bai.</title>
        <authorList>
            <person name="Ahearne A."/>
            <person name="Stevens C."/>
            <person name="Dowd S."/>
        </authorList>
    </citation>
    <scope>NUCLEOTIDE SEQUENCE [LARGE SCALE GENOMIC DNA]</scope>
    <source>
        <strain evidence="10 11">WIWO2</strain>
    </source>
</reference>
<dbReference type="EC" id="2.4.-.-" evidence="10"/>
<feature type="transmembrane region" description="Helical" evidence="8">
    <location>
        <begin position="302"/>
        <end position="323"/>
    </location>
</feature>
<proteinExistence type="predicted"/>
<keyword evidence="6 8" id="KW-1133">Transmembrane helix</keyword>
<feature type="transmembrane region" description="Helical" evidence="8">
    <location>
        <begin position="241"/>
        <end position="262"/>
    </location>
</feature>
<evidence type="ECO:0000256" key="4">
    <source>
        <dbReference type="ARBA" id="ARBA00022679"/>
    </source>
</evidence>
<evidence type="ECO:0000256" key="6">
    <source>
        <dbReference type="ARBA" id="ARBA00022989"/>
    </source>
</evidence>
<feature type="transmembrane region" description="Helical" evidence="8">
    <location>
        <begin position="208"/>
        <end position="229"/>
    </location>
</feature>
<dbReference type="InterPro" id="IPR050297">
    <property type="entry name" value="LipidA_mod_glycosyltrf_83"/>
</dbReference>
<feature type="transmembrane region" description="Helical" evidence="8">
    <location>
        <begin position="114"/>
        <end position="132"/>
    </location>
</feature>